<dbReference type="Pfam" id="PF02437">
    <property type="entry name" value="Ski_Sno_DHD"/>
    <property type="match status" value="1"/>
</dbReference>
<dbReference type="WBParaSite" id="nRc.2.0.1.t14602-RA">
    <property type="protein sequence ID" value="nRc.2.0.1.t14602-RA"/>
    <property type="gene ID" value="nRc.2.0.1.g14602"/>
</dbReference>
<evidence type="ECO:0000313" key="2">
    <source>
        <dbReference type="Proteomes" id="UP000887565"/>
    </source>
</evidence>
<sequence length="185" mass="21034">MISEENKRIYRRLADENLLSIRLKMSKPHCVNQEEQQDIQKSVKSVQAMDNTENSSMETLTRMQQNMVTTVDLLGIPIIALLIDGQERLCLAQISNTLLKQYSYNEVHNRRVALGINCVQCTPVQLEILRRTGAMPVSSRRCGMITKKEAERLCKSFLTECPPPQLPDGFFFSVAHKCAWGCKGM</sequence>
<dbReference type="InterPro" id="IPR037000">
    <property type="entry name" value="Ski_DNA-bd_sf"/>
</dbReference>
<name>A0A915IKA0_ROMCU</name>
<feature type="domain" description="SKI/SNO/DAC" evidence="1">
    <location>
        <begin position="59"/>
        <end position="158"/>
    </location>
</feature>
<dbReference type="Proteomes" id="UP000887565">
    <property type="component" value="Unplaced"/>
</dbReference>
<dbReference type="PANTHER" id="PTHR10005:SF26">
    <property type="entry name" value="CORL"/>
    <property type="match status" value="1"/>
</dbReference>
<organism evidence="2 3">
    <name type="scientific">Romanomermis culicivorax</name>
    <name type="common">Nematode worm</name>
    <dbReference type="NCBI Taxonomy" id="13658"/>
    <lineage>
        <taxon>Eukaryota</taxon>
        <taxon>Metazoa</taxon>
        <taxon>Ecdysozoa</taxon>
        <taxon>Nematoda</taxon>
        <taxon>Enoplea</taxon>
        <taxon>Dorylaimia</taxon>
        <taxon>Mermithida</taxon>
        <taxon>Mermithoidea</taxon>
        <taxon>Mermithidae</taxon>
        <taxon>Romanomermis</taxon>
    </lineage>
</organism>
<dbReference type="GO" id="GO:0005634">
    <property type="term" value="C:nucleus"/>
    <property type="evidence" value="ECO:0007669"/>
    <property type="project" value="TreeGrafter"/>
</dbReference>
<dbReference type="GO" id="GO:0005667">
    <property type="term" value="C:transcription regulator complex"/>
    <property type="evidence" value="ECO:0007669"/>
    <property type="project" value="TreeGrafter"/>
</dbReference>
<dbReference type="OMA" id="QAMDNTE"/>
<keyword evidence="2" id="KW-1185">Reference proteome</keyword>
<evidence type="ECO:0000313" key="3">
    <source>
        <dbReference type="WBParaSite" id="nRc.2.0.1.t14602-RA"/>
    </source>
</evidence>
<dbReference type="GO" id="GO:0000981">
    <property type="term" value="F:DNA-binding transcription factor activity, RNA polymerase II-specific"/>
    <property type="evidence" value="ECO:0007669"/>
    <property type="project" value="TreeGrafter"/>
</dbReference>
<evidence type="ECO:0000259" key="1">
    <source>
        <dbReference type="Pfam" id="PF02437"/>
    </source>
</evidence>
<dbReference type="PANTHER" id="PTHR10005">
    <property type="entry name" value="SKI ONCOGENE-RELATED"/>
    <property type="match status" value="1"/>
</dbReference>
<dbReference type="GO" id="GO:0046332">
    <property type="term" value="F:SMAD binding"/>
    <property type="evidence" value="ECO:0007669"/>
    <property type="project" value="TreeGrafter"/>
</dbReference>
<dbReference type="GO" id="GO:0000122">
    <property type="term" value="P:negative regulation of transcription by RNA polymerase II"/>
    <property type="evidence" value="ECO:0007669"/>
    <property type="project" value="TreeGrafter"/>
</dbReference>
<dbReference type="AlphaFoldDB" id="A0A915IKA0"/>
<reference evidence="3" key="1">
    <citation type="submission" date="2022-11" db="UniProtKB">
        <authorList>
            <consortium name="WormBaseParasite"/>
        </authorList>
    </citation>
    <scope>IDENTIFICATION</scope>
</reference>
<proteinExistence type="predicted"/>
<dbReference type="SUPFAM" id="SSF46955">
    <property type="entry name" value="Putative DNA-binding domain"/>
    <property type="match status" value="1"/>
</dbReference>
<protein>
    <submittedName>
        <fullName evidence="3">SKI/SNO/DAC domain-containing protein</fullName>
    </submittedName>
</protein>
<dbReference type="GO" id="GO:0005737">
    <property type="term" value="C:cytoplasm"/>
    <property type="evidence" value="ECO:0007669"/>
    <property type="project" value="TreeGrafter"/>
</dbReference>
<dbReference type="InterPro" id="IPR009061">
    <property type="entry name" value="DNA-bd_dom_put_sf"/>
</dbReference>
<dbReference type="GO" id="GO:0030514">
    <property type="term" value="P:negative regulation of BMP signaling pathway"/>
    <property type="evidence" value="ECO:0007669"/>
    <property type="project" value="TreeGrafter"/>
</dbReference>
<dbReference type="GO" id="GO:0000978">
    <property type="term" value="F:RNA polymerase II cis-regulatory region sequence-specific DNA binding"/>
    <property type="evidence" value="ECO:0007669"/>
    <property type="project" value="TreeGrafter"/>
</dbReference>
<dbReference type="Gene3D" id="3.10.260.20">
    <property type="entry name" value="Ski"/>
    <property type="match status" value="1"/>
</dbReference>
<dbReference type="InterPro" id="IPR023216">
    <property type="entry name" value="Tscrpt_reg_SKI_SnoN"/>
</dbReference>
<accession>A0A915IKA0</accession>
<dbReference type="InterPro" id="IPR003380">
    <property type="entry name" value="SKI/SNO/DAC"/>
</dbReference>
<dbReference type="FunFam" id="3.10.260.20:FF:000003">
    <property type="entry name" value="SKI family transcriptional corepressor 1 homolog-B-like"/>
    <property type="match status" value="1"/>
</dbReference>